<dbReference type="InterPro" id="IPR036388">
    <property type="entry name" value="WH-like_DNA-bd_sf"/>
</dbReference>
<dbReference type="AlphaFoldDB" id="A0A1H2DXX2"/>
<dbReference type="InterPro" id="IPR001845">
    <property type="entry name" value="HTH_ArsR_DNA-bd_dom"/>
</dbReference>
<feature type="domain" description="HTH arsR-type" evidence="2">
    <location>
        <begin position="23"/>
        <end position="121"/>
    </location>
</feature>
<dbReference type="Pfam" id="PF12840">
    <property type="entry name" value="HTH_20"/>
    <property type="match status" value="1"/>
</dbReference>
<dbReference type="Gene3D" id="1.10.10.10">
    <property type="entry name" value="Winged helix-like DNA-binding domain superfamily/Winged helix DNA-binding domain"/>
    <property type="match status" value="1"/>
</dbReference>
<reference evidence="4" key="1">
    <citation type="submission" date="2016-10" db="EMBL/GenBank/DDBJ databases">
        <authorList>
            <person name="Varghese N."/>
            <person name="Submissions S."/>
        </authorList>
    </citation>
    <scope>NUCLEOTIDE SEQUENCE [LARGE SCALE GENOMIC DNA]</scope>
    <source>
        <strain evidence="4">CECT 8338</strain>
    </source>
</reference>
<dbReference type="CDD" id="cd02440">
    <property type="entry name" value="AdoMet_MTases"/>
    <property type="match status" value="1"/>
</dbReference>
<dbReference type="InterPro" id="IPR036390">
    <property type="entry name" value="WH_DNA-bd_sf"/>
</dbReference>
<dbReference type="InterPro" id="IPR029063">
    <property type="entry name" value="SAM-dependent_MTases_sf"/>
</dbReference>
<evidence type="ECO:0000256" key="1">
    <source>
        <dbReference type="ARBA" id="ARBA00022679"/>
    </source>
</evidence>
<dbReference type="SMART" id="SM00418">
    <property type="entry name" value="HTH_ARSR"/>
    <property type="match status" value="1"/>
</dbReference>
<dbReference type="PRINTS" id="PR00778">
    <property type="entry name" value="HTHARSR"/>
</dbReference>
<dbReference type="SUPFAM" id="SSF53335">
    <property type="entry name" value="S-adenosyl-L-methionine-dependent methyltransferases"/>
    <property type="match status" value="1"/>
</dbReference>
<dbReference type="InterPro" id="IPR011991">
    <property type="entry name" value="ArsR-like_HTH"/>
</dbReference>
<accession>A0A1H2DXX2</accession>
<organism evidence="3 4">
    <name type="scientific">Halopseudomonas salegens</name>
    <dbReference type="NCBI Taxonomy" id="1434072"/>
    <lineage>
        <taxon>Bacteria</taxon>
        <taxon>Pseudomonadati</taxon>
        <taxon>Pseudomonadota</taxon>
        <taxon>Gammaproteobacteria</taxon>
        <taxon>Pseudomonadales</taxon>
        <taxon>Pseudomonadaceae</taxon>
        <taxon>Halopseudomonas</taxon>
    </lineage>
</organism>
<dbReference type="PROSITE" id="PS50987">
    <property type="entry name" value="HTH_ARSR_2"/>
    <property type="match status" value="1"/>
</dbReference>
<name>A0A1H2DXX2_9GAMM</name>
<dbReference type="NCBIfam" id="NF033788">
    <property type="entry name" value="HTH_metalloreg"/>
    <property type="match status" value="1"/>
</dbReference>
<dbReference type="PANTHER" id="PTHR43861:SF3">
    <property type="entry name" value="PUTATIVE (AFU_ORTHOLOGUE AFUA_2G14390)-RELATED"/>
    <property type="match status" value="1"/>
</dbReference>
<dbReference type="Proteomes" id="UP000243924">
    <property type="component" value="Chromosome I"/>
</dbReference>
<sequence>MLHRATTIPTLACMNTVAQLAPLPGAATDALAALCKATGDTLRLDILRVLRNDSFGVLELAQIFAMRQSGMSHHLKVLAKAGLVITRREGNSIFYRRSLPAGDSHWCRVHEQLLAGLDALALDAELADGIRQVHRQRSALSEQFFSRFADGPPAQDDLLAHISQYREPLVALIDSLQLPAHALAIEIGPGEGDFLPDLAARFQRVIALDNAPAMLDRARLLCTQAQLNNVECLLADALQAQNLPAADCLISNMVLHHMPAPADALQQLAGFLKPGGRLVLTELCRHDQSWVRDTCGDLWLGFDQADLSWWAEQAGLHVDASQYIGLRNGFQLQLQAFSKPDSHVLRATGTPA</sequence>
<dbReference type="GO" id="GO:0003700">
    <property type="term" value="F:DNA-binding transcription factor activity"/>
    <property type="evidence" value="ECO:0007669"/>
    <property type="project" value="InterPro"/>
</dbReference>
<keyword evidence="4" id="KW-1185">Reference proteome</keyword>
<proteinExistence type="predicted"/>
<evidence type="ECO:0000259" key="2">
    <source>
        <dbReference type="PROSITE" id="PS50987"/>
    </source>
</evidence>
<evidence type="ECO:0000313" key="4">
    <source>
        <dbReference type="Proteomes" id="UP000243924"/>
    </source>
</evidence>
<dbReference type="SUPFAM" id="SSF46785">
    <property type="entry name" value="Winged helix' DNA-binding domain"/>
    <property type="match status" value="1"/>
</dbReference>
<protein>
    <submittedName>
        <fullName evidence="3">Transcriptional regulator, ArsR family</fullName>
    </submittedName>
</protein>
<gene>
    <name evidence="3" type="ORF">SAMN05216210_0089</name>
</gene>
<dbReference type="Pfam" id="PF08241">
    <property type="entry name" value="Methyltransf_11"/>
    <property type="match status" value="1"/>
</dbReference>
<dbReference type="GO" id="GO:0008757">
    <property type="term" value="F:S-adenosylmethionine-dependent methyltransferase activity"/>
    <property type="evidence" value="ECO:0007669"/>
    <property type="project" value="InterPro"/>
</dbReference>
<dbReference type="STRING" id="1434072.SAMN05216210_0089"/>
<keyword evidence="1" id="KW-0808">Transferase</keyword>
<dbReference type="EMBL" id="LT629787">
    <property type="protein sequence ID" value="SDT87700.1"/>
    <property type="molecule type" value="Genomic_DNA"/>
</dbReference>
<dbReference type="PANTHER" id="PTHR43861">
    <property type="entry name" value="TRANS-ACONITATE 2-METHYLTRANSFERASE-RELATED"/>
    <property type="match status" value="1"/>
</dbReference>
<dbReference type="InterPro" id="IPR013216">
    <property type="entry name" value="Methyltransf_11"/>
</dbReference>
<dbReference type="CDD" id="cd00090">
    <property type="entry name" value="HTH_ARSR"/>
    <property type="match status" value="1"/>
</dbReference>
<dbReference type="Gene3D" id="3.40.50.150">
    <property type="entry name" value="Vaccinia Virus protein VP39"/>
    <property type="match status" value="1"/>
</dbReference>
<evidence type="ECO:0000313" key="3">
    <source>
        <dbReference type="EMBL" id="SDT87700.1"/>
    </source>
</evidence>